<feature type="transmembrane region" description="Helical" evidence="7">
    <location>
        <begin position="170"/>
        <end position="194"/>
    </location>
</feature>
<evidence type="ECO:0000313" key="10">
    <source>
        <dbReference type="Proteomes" id="UP000054217"/>
    </source>
</evidence>
<dbReference type="GO" id="GO:0022857">
    <property type="term" value="F:transmembrane transporter activity"/>
    <property type="evidence" value="ECO:0007669"/>
    <property type="project" value="InterPro"/>
</dbReference>
<organism evidence="9 10">
    <name type="scientific">Pisolithus tinctorius Marx 270</name>
    <dbReference type="NCBI Taxonomy" id="870435"/>
    <lineage>
        <taxon>Eukaryota</taxon>
        <taxon>Fungi</taxon>
        <taxon>Dikarya</taxon>
        <taxon>Basidiomycota</taxon>
        <taxon>Agaricomycotina</taxon>
        <taxon>Agaricomycetes</taxon>
        <taxon>Agaricomycetidae</taxon>
        <taxon>Boletales</taxon>
        <taxon>Sclerodermatineae</taxon>
        <taxon>Pisolithaceae</taxon>
        <taxon>Pisolithus</taxon>
    </lineage>
</organism>
<feature type="transmembrane region" description="Helical" evidence="7">
    <location>
        <begin position="109"/>
        <end position="128"/>
    </location>
</feature>
<evidence type="ECO:0000256" key="3">
    <source>
        <dbReference type="ARBA" id="ARBA00022692"/>
    </source>
</evidence>
<dbReference type="InParanoid" id="A0A0C3PBS4"/>
<feature type="transmembrane region" description="Helical" evidence="7">
    <location>
        <begin position="206"/>
        <end position="226"/>
    </location>
</feature>
<proteinExistence type="predicted"/>
<evidence type="ECO:0000256" key="4">
    <source>
        <dbReference type="ARBA" id="ARBA00022989"/>
    </source>
</evidence>
<dbReference type="Pfam" id="PF07690">
    <property type="entry name" value="MFS_1"/>
    <property type="match status" value="1"/>
</dbReference>
<evidence type="ECO:0000256" key="2">
    <source>
        <dbReference type="ARBA" id="ARBA00022448"/>
    </source>
</evidence>
<feature type="transmembrane region" description="Helical" evidence="7">
    <location>
        <begin position="343"/>
        <end position="362"/>
    </location>
</feature>
<dbReference type="PANTHER" id="PTHR43791">
    <property type="entry name" value="PERMEASE-RELATED"/>
    <property type="match status" value="1"/>
</dbReference>
<dbReference type="Gene3D" id="1.20.1250.20">
    <property type="entry name" value="MFS general substrate transporter like domains"/>
    <property type="match status" value="2"/>
</dbReference>
<evidence type="ECO:0000256" key="6">
    <source>
        <dbReference type="SAM" id="MobiDB-lite"/>
    </source>
</evidence>
<feature type="transmembrane region" description="Helical" evidence="7">
    <location>
        <begin position="43"/>
        <end position="63"/>
    </location>
</feature>
<evidence type="ECO:0000259" key="8">
    <source>
        <dbReference type="PROSITE" id="PS50850"/>
    </source>
</evidence>
<feature type="domain" description="Major facilitator superfamily (MFS) profile" evidence="8">
    <location>
        <begin position="43"/>
        <end position="453"/>
    </location>
</feature>
<feature type="transmembrane region" description="Helical" evidence="7">
    <location>
        <begin position="134"/>
        <end position="158"/>
    </location>
</feature>
<evidence type="ECO:0000256" key="1">
    <source>
        <dbReference type="ARBA" id="ARBA00004141"/>
    </source>
</evidence>
<evidence type="ECO:0000256" key="7">
    <source>
        <dbReference type="SAM" id="Phobius"/>
    </source>
</evidence>
<feature type="transmembrane region" description="Helical" evidence="7">
    <location>
        <begin position="431"/>
        <end position="449"/>
    </location>
</feature>
<dbReference type="HOGENOM" id="CLU_001265_0_6_1"/>
<dbReference type="Proteomes" id="UP000054217">
    <property type="component" value="Unassembled WGS sequence"/>
</dbReference>
<feature type="region of interest" description="Disordered" evidence="6">
    <location>
        <begin position="1"/>
        <end position="32"/>
    </location>
</feature>
<dbReference type="GO" id="GO:0016020">
    <property type="term" value="C:membrane"/>
    <property type="evidence" value="ECO:0007669"/>
    <property type="project" value="UniProtKB-SubCell"/>
</dbReference>
<dbReference type="PANTHER" id="PTHR43791:SF6">
    <property type="entry name" value="TRANSPORTER, PUTATIVE (AFU_ORTHOLOGUE AFUA_1G16690)-RELATED"/>
    <property type="match status" value="1"/>
</dbReference>
<dbReference type="OrthoDB" id="2985014at2759"/>
<feature type="transmembrane region" description="Helical" evidence="7">
    <location>
        <begin position="309"/>
        <end position="331"/>
    </location>
</feature>
<dbReference type="InterPro" id="IPR011701">
    <property type="entry name" value="MFS"/>
</dbReference>
<dbReference type="InterPro" id="IPR036259">
    <property type="entry name" value="MFS_trans_sf"/>
</dbReference>
<keyword evidence="4 7" id="KW-1133">Transmembrane helix</keyword>
<keyword evidence="2" id="KW-0813">Transport</keyword>
<sequence length="501" mass="56165">MSNTLPPGFGGEVKGTSPKLLDNSPERDSSAERQLRRKIDSRLLPVIVFLAIMSSIDRIVISFARLEGLQSDLHLTDIQYDTVLATAYALYCPALVPSNMFLHRTTRPSIYIGCCAVLWGITSGLTGLTKDYHSILACRVLLGVPEAAFYPGCSYLLSRWYTRKELGLRSALLLSGSMMALAFGGLLAAAVLATLQDKFHLAAWRWLFFMEGTATVLVGILSMWLLPDYPHNTRWLNAEERRLAQLRLAKDVGEADMDSEEASIFEGLRLAMKDTKAYLFMFLAFVLSLAASFLNFFPTLTATLGYSTTITLLMSAPPWVLPTILGTVNAWHSDRTGERFFHLVTYWWIAVIGFIISLSTMATAARYFSQYLMTIRFTSDMLFIAWVANAIPRPPGKRSVVIALTIGGGNAGILAGSYIWKESWSPQYRPSFLICLISLLAGIAITFVIRTMQIRENKRLEHLEVDELEKDARERIEKAAELEGMTFDDAFERRKRLPTIY</sequence>
<evidence type="ECO:0000313" key="9">
    <source>
        <dbReference type="EMBL" id="KIO05154.1"/>
    </source>
</evidence>
<evidence type="ECO:0000256" key="5">
    <source>
        <dbReference type="ARBA" id="ARBA00023136"/>
    </source>
</evidence>
<reference evidence="10" key="2">
    <citation type="submission" date="2015-01" db="EMBL/GenBank/DDBJ databases">
        <title>Evolutionary Origins and Diversification of the Mycorrhizal Mutualists.</title>
        <authorList>
            <consortium name="DOE Joint Genome Institute"/>
            <consortium name="Mycorrhizal Genomics Consortium"/>
            <person name="Kohler A."/>
            <person name="Kuo A."/>
            <person name="Nagy L.G."/>
            <person name="Floudas D."/>
            <person name="Copeland A."/>
            <person name="Barry K.W."/>
            <person name="Cichocki N."/>
            <person name="Veneault-Fourrey C."/>
            <person name="LaButti K."/>
            <person name="Lindquist E.A."/>
            <person name="Lipzen A."/>
            <person name="Lundell T."/>
            <person name="Morin E."/>
            <person name="Murat C."/>
            <person name="Riley R."/>
            <person name="Ohm R."/>
            <person name="Sun H."/>
            <person name="Tunlid A."/>
            <person name="Henrissat B."/>
            <person name="Grigoriev I.V."/>
            <person name="Hibbett D.S."/>
            <person name="Martin F."/>
        </authorList>
    </citation>
    <scope>NUCLEOTIDE SEQUENCE [LARGE SCALE GENOMIC DNA]</scope>
    <source>
        <strain evidence="10">Marx 270</strain>
    </source>
</reference>
<accession>A0A0C3PBS4</accession>
<feature type="transmembrane region" description="Helical" evidence="7">
    <location>
        <begin position="400"/>
        <end position="419"/>
    </location>
</feature>
<dbReference type="FunFam" id="1.20.1250.20:FF:000057">
    <property type="entry name" value="MFS general substrate transporter"/>
    <property type="match status" value="1"/>
</dbReference>
<name>A0A0C3PBS4_PISTI</name>
<dbReference type="InterPro" id="IPR020846">
    <property type="entry name" value="MFS_dom"/>
</dbReference>
<feature type="transmembrane region" description="Helical" evidence="7">
    <location>
        <begin position="368"/>
        <end position="388"/>
    </location>
</feature>
<comment type="subcellular location">
    <subcellularLocation>
        <location evidence="1">Membrane</location>
        <topology evidence="1">Multi-pass membrane protein</topology>
    </subcellularLocation>
</comment>
<gene>
    <name evidence="9" type="ORF">M404DRAFT_141606</name>
</gene>
<keyword evidence="3 7" id="KW-0812">Transmembrane</keyword>
<keyword evidence="5 7" id="KW-0472">Membrane</keyword>
<dbReference type="PROSITE" id="PS50850">
    <property type="entry name" value="MFS"/>
    <property type="match status" value="1"/>
</dbReference>
<protein>
    <recommendedName>
        <fullName evidence="8">Major facilitator superfamily (MFS) profile domain-containing protein</fullName>
    </recommendedName>
</protein>
<dbReference type="SUPFAM" id="SSF103473">
    <property type="entry name" value="MFS general substrate transporter"/>
    <property type="match status" value="1"/>
</dbReference>
<dbReference type="AlphaFoldDB" id="A0A0C3PBS4"/>
<dbReference type="STRING" id="870435.A0A0C3PBS4"/>
<feature type="transmembrane region" description="Helical" evidence="7">
    <location>
        <begin position="277"/>
        <end position="297"/>
    </location>
</feature>
<dbReference type="FunFam" id="1.20.1250.20:FF:000013">
    <property type="entry name" value="MFS general substrate transporter"/>
    <property type="match status" value="1"/>
</dbReference>
<dbReference type="EMBL" id="KN831968">
    <property type="protein sequence ID" value="KIO05154.1"/>
    <property type="molecule type" value="Genomic_DNA"/>
</dbReference>
<reference evidence="9 10" key="1">
    <citation type="submission" date="2014-04" db="EMBL/GenBank/DDBJ databases">
        <authorList>
            <consortium name="DOE Joint Genome Institute"/>
            <person name="Kuo A."/>
            <person name="Kohler A."/>
            <person name="Costa M.D."/>
            <person name="Nagy L.G."/>
            <person name="Floudas D."/>
            <person name="Copeland A."/>
            <person name="Barry K.W."/>
            <person name="Cichocki N."/>
            <person name="Veneault-Fourrey C."/>
            <person name="LaButti K."/>
            <person name="Lindquist E.A."/>
            <person name="Lipzen A."/>
            <person name="Lundell T."/>
            <person name="Morin E."/>
            <person name="Murat C."/>
            <person name="Sun H."/>
            <person name="Tunlid A."/>
            <person name="Henrissat B."/>
            <person name="Grigoriev I.V."/>
            <person name="Hibbett D.S."/>
            <person name="Martin F."/>
            <person name="Nordberg H.P."/>
            <person name="Cantor M.N."/>
            <person name="Hua S.X."/>
        </authorList>
    </citation>
    <scope>NUCLEOTIDE SEQUENCE [LARGE SCALE GENOMIC DNA]</scope>
    <source>
        <strain evidence="9 10">Marx 270</strain>
    </source>
</reference>
<keyword evidence="10" id="KW-1185">Reference proteome</keyword>
<feature type="transmembrane region" description="Helical" evidence="7">
    <location>
        <begin position="83"/>
        <end position="102"/>
    </location>
</feature>